<accession>A0A8I5UC52</accession>
<sequence length="138" mass="15668">MSILRHVGIGSDAPPMERFVNTETWKVRGLHGRLGLSTQRHGRLEVCQHKDTGRMGCGRFRCFPFGHILLTWRTWFKTVWVGKLEASWVQWLMPGIPTLLGGPGRRINLGPSRKHQGKGGVWQGRARQSPSDDSRVQM</sequence>
<dbReference type="OMA" id="WRTRFKT"/>
<evidence type="ECO:0000313" key="2">
    <source>
        <dbReference type="Ensembl" id="ENSPPYP00000027967.1"/>
    </source>
</evidence>
<evidence type="ECO:0000256" key="1">
    <source>
        <dbReference type="SAM" id="MobiDB-lite"/>
    </source>
</evidence>
<dbReference type="Proteomes" id="UP000001595">
    <property type="component" value="Chromosome 11"/>
</dbReference>
<keyword evidence="3" id="KW-1185">Reference proteome</keyword>
<reference evidence="2" key="2">
    <citation type="submission" date="2025-08" db="UniProtKB">
        <authorList>
            <consortium name="Ensembl"/>
        </authorList>
    </citation>
    <scope>IDENTIFICATION</scope>
</reference>
<proteinExistence type="predicted"/>
<dbReference type="GeneTree" id="ENSGT00910000148081"/>
<reference evidence="2" key="3">
    <citation type="submission" date="2025-09" db="UniProtKB">
        <authorList>
            <consortium name="Ensembl"/>
        </authorList>
    </citation>
    <scope>IDENTIFICATION</scope>
</reference>
<feature type="region of interest" description="Disordered" evidence="1">
    <location>
        <begin position="107"/>
        <end position="138"/>
    </location>
</feature>
<evidence type="ECO:0000313" key="3">
    <source>
        <dbReference type="Proteomes" id="UP000001595"/>
    </source>
</evidence>
<organism evidence="2 3">
    <name type="scientific">Pongo abelii</name>
    <name type="common">Sumatran orangutan</name>
    <name type="synonym">Pongo pygmaeus abelii</name>
    <dbReference type="NCBI Taxonomy" id="9601"/>
    <lineage>
        <taxon>Eukaryota</taxon>
        <taxon>Metazoa</taxon>
        <taxon>Chordata</taxon>
        <taxon>Craniata</taxon>
        <taxon>Vertebrata</taxon>
        <taxon>Euteleostomi</taxon>
        <taxon>Mammalia</taxon>
        <taxon>Eutheria</taxon>
        <taxon>Euarchontoglires</taxon>
        <taxon>Primates</taxon>
        <taxon>Haplorrhini</taxon>
        <taxon>Catarrhini</taxon>
        <taxon>Hominidae</taxon>
        <taxon>Pongo</taxon>
    </lineage>
</organism>
<reference evidence="2 3" key="1">
    <citation type="submission" date="2008-02" db="EMBL/GenBank/DDBJ databases">
        <title>A 6x draft sequence assembly of the Pongo pygmaeus abelii genome.</title>
        <authorList>
            <person name="Wilson R.K."/>
            <person name="Mardis E."/>
        </authorList>
    </citation>
    <scope>NUCLEOTIDE SEQUENCE [LARGE SCALE GENOMIC DNA]</scope>
</reference>
<dbReference type="Ensembl" id="ENSPPYT00000046977.1">
    <property type="protein sequence ID" value="ENSPPYP00000027967.1"/>
    <property type="gene ID" value="ENSPPYG00000038295.1"/>
</dbReference>
<name>A0A8I5UC52_PONAB</name>
<dbReference type="AlphaFoldDB" id="A0A8I5UC52"/>
<protein>
    <submittedName>
        <fullName evidence="2">Uncharacterized protein</fullName>
    </submittedName>
</protein>